<evidence type="ECO:0000259" key="2">
    <source>
        <dbReference type="Pfam" id="PF00582"/>
    </source>
</evidence>
<dbReference type="EMBL" id="JADIKE010000027">
    <property type="protein sequence ID" value="MBM7124518.1"/>
    <property type="molecule type" value="Genomic_DNA"/>
</dbReference>
<accession>A0ABS2JZU6</accession>
<dbReference type="Proteomes" id="UP001430149">
    <property type="component" value="Unassembled WGS sequence"/>
</dbReference>
<proteinExistence type="inferred from homology"/>
<dbReference type="RefSeq" id="WP_204680038.1">
    <property type="nucleotide sequence ID" value="NZ_BSNR01000017.1"/>
</dbReference>
<organism evidence="3 4">
    <name type="scientific">Dyella flava</name>
    <dbReference type="NCBI Taxonomy" id="1920170"/>
    <lineage>
        <taxon>Bacteria</taxon>
        <taxon>Pseudomonadati</taxon>
        <taxon>Pseudomonadota</taxon>
        <taxon>Gammaproteobacteria</taxon>
        <taxon>Lysobacterales</taxon>
        <taxon>Rhodanobacteraceae</taxon>
        <taxon>Dyella</taxon>
    </lineage>
</organism>
<dbReference type="PANTHER" id="PTHR46268">
    <property type="entry name" value="STRESS RESPONSE PROTEIN NHAX"/>
    <property type="match status" value="1"/>
</dbReference>
<dbReference type="Gene3D" id="3.40.50.620">
    <property type="entry name" value="HUPs"/>
    <property type="match status" value="1"/>
</dbReference>
<dbReference type="Pfam" id="PF00582">
    <property type="entry name" value="Usp"/>
    <property type="match status" value="1"/>
</dbReference>
<evidence type="ECO:0000313" key="3">
    <source>
        <dbReference type="EMBL" id="MBM7124518.1"/>
    </source>
</evidence>
<dbReference type="CDD" id="cd00293">
    <property type="entry name" value="USP-like"/>
    <property type="match status" value="1"/>
</dbReference>
<evidence type="ECO:0000313" key="4">
    <source>
        <dbReference type="Proteomes" id="UP001430149"/>
    </source>
</evidence>
<comment type="caution">
    <text evidence="3">The sequence shown here is derived from an EMBL/GenBank/DDBJ whole genome shotgun (WGS) entry which is preliminary data.</text>
</comment>
<name>A0ABS2JZU6_9GAMM</name>
<sequence>MIKHILVAVGHDANCQALQSAIKLARENNAHISVVHVVDWMPRFILAESQDFGALINCLEEQGREVVAEVTQKLNESGCRGEAHMITLSVQEFTVGKAIASFARKVDADLIVLGQTRSSFWRWFQEDVSSEVRQHAVTPLHVTGSNAKRAVRSIWRPFARLAVSQ</sequence>
<evidence type="ECO:0000256" key="1">
    <source>
        <dbReference type="ARBA" id="ARBA00008791"/>
    </source>
</evidence>
<comment type="similarity">
    <text evidence="1">Belongs to the universal stress protein A family.</text>
</comment>
<gene>
    <name evidence="3" type="ORF">ISP19_03925</name>
</gene>
<dbReference type="SUPFAM" id="SSF52402">
    <property type="entry name" value="Adenine nucleotide alpha hydrolases-like"/>
    <property type="match status" value="1"/>
</dbReference>
<protein>
    <submittedName>
        <fullName evidence="3">Universal stress protein</fullName>
    </submittedName>
</protein>
<keyword evidence="4" id="KW-1185">Reference proteome</keyword>
<reference evidence="3" key="1">
    <citation type="submission" date="2020-10" db="EMBL/GenBank/DDBJ databases">
        <title>Phylogeny of dyella-like bacteria.</title>
        <authorList>
            <person name="Fu J."/>
        </authorList>
    </citation>
    <scope>NUCLEOTIDE SEQUENCE</scope>
    <source>
        <strain evidence="3">DHOC52</strain>
    </source>
</reference>
<dbReference type="InterPro" id="IPR014729">
    <property type="entry name" value="Rossmann-like_a/b/a_fold"/>
</dbReference>
<feature type="domain" description="UspA" evidence="2">
    <location>
        <begin position="1"/>
        <end position="142"/>
    </location>
</feature>
<dbReference type="InterPro" id="IPR006016">
    <property type="entry name" value="UspA"/>
</dbReference>
<dbReference type="PANTHER" id="PTHR46268:SF6">
    <property type="entry name" value="UNIVERSAL STRESS PROTEIN UP12"/>
    <property type="match status" value="1"/>
</dbReference>